<evidence type="ECO:0000313" key="1">
    <source>
        <dbReference type="Proteomes" id="UP000000437"/>
    </source>
</evidence>
<organism evidence="1 2">
    <name type="scientific">Danio rerio</name>
    <name type="common">Zebrafish</name>
    <name type="synonym">Brachydanio rerio</name>
    <dbReference type="NCBI Taxonomy" id="7955"/>
    <lineage>
        <taxon>Eukaryota</taxon>
        <taxon>Metazoa</taxon>
        <taxon>Chordata</taxon>
        <taxon>Craniata</taxon>
        <taxon>Vertebrata</taxon>
        <taxon>Euteleostomi</taxon>
        <taxon>Actinopterygii</taxon>
        <taxon>Neopterygii</taxon>
        <taxon>Teleostei</taxon>
        <taxon>Ostariophysi</taxon>
        <taxon>Cypriniformes</taxon>
        <taxon>Danionidae</taxon>
        <taxon>Danioninae</taxon>
        <taxon>Danio</taxon>
    </lineage>
</organism>
<keyword evidence="1" id="KW-1185">Reference proteome</keyword>
<sequence length="1527" mass="167543">MEENDNMDYFYQQVLQKDVTRRLQVGPELIDYLSDPQRSLDVEQDKPRLDKTIDELTGWVNSSNFKVALLGIDIVSAFVDRLTDRFRGYIGTVVPALVDRLGDAKDQVRDQAQGLILKLMDQTATPMYVWERLFPGFKHKNFRSREGICFCVVSTLNAYGAQPLSLSKFVPHLCSLTGDQNPQVREAAITALVEVYRHVGERVRADLIKRDLPSARLQTILSRFDEVLNSGNMALSLSQDRSFDDDDSVDGSRPSSAQAAFKVPKVPKKPAESASSSRRPSATGAAKSGASKEGAGAVDEEDFIKAFTDVPTVQIYSTRDLEDNLNKIREVLSDDKHDWDHRANALKKIRSLLVAGATDYDCFYQHLRLLDGAFKLSAKDLRSQVVREACITVAYLSTLLGNKFDHGAEGIVPVLFNLIPNCAKVMATSGTAAIRIIIRHTHVPRLIPLIASNCTSKSVAVRRRCYEFLDLLLQEWQTHSLERHAAVLVESIKKGIRDADAEARVEARKAYWGLRAHFPGEAESLYNSLESSYQRTLQSCLKSSGSVASLPQSDRSSSSSQESLNRPLSKWSAAPGRVPAGSKSSGSPASLQRSRSDVDVNAAAGAKARHSGQAGGAGRVTTGLTPGSYASLDDASDKDGRLRTKQTLSTASSVGSSQVDSRGRTRSKMASQSQRSDDSDCTPAGSRSGSPGRVLASTALSTLSTGAQRVSAAPGSHRRSRIPRSQGCSRDSSPTRLSVAPSNISHIYNGSKGARGSRIPRPSVSQGCSREASRESSRDTSPVRSFTPLASRHYSRSTGALHAPDAFGAAGSGLGMSQSSRLSSSVSAMRVLNTGSDVEEALADALLLGDMRSKKKPARRRYDTYGMYSDDDANSDASSACSERSYSSRNGSIPTYMRQTEDVAEVLNRCASANWSERKEGLMGLQALLKNHRTLSRVELKRLCEIFTRMFADPHSKVFSMFLETLVDFIAVHKEDLQDWLFVLLTQLLKKMGADLLGSVQAKVQKALDVTRESFPNDLQFTILMRFTVDQTQTPNLKVKVAILKYIETLTLQMEPQDFVNTGETRLAVSRIITWTTEPKSSDVRKAAQSVLISLFQLNTPEFTMLLGALPKTFQDGATKLLQNHLRNTGNTAQASIGSPLTRHTPRSPASWSSPLTSPTNTSQNTPSPSAFDYDTENMNSEEIYSSLRGVSQAIQNFSVRSQEDMTEPPRKREGDGGEETVDSGRTALDNKTSLLNTMPLLSSSPRPSRDYQPVNYSDSSFGSSSFNKSLKDADQEESLTDDSGVDQSEVVAELLKELSNHSERVEERKAALCELMRLIRETQLHVWDEHFKTILLLLLETLGDGEHVIRALALRVLKEILNRQPWRFKNYAELTIMKALEAHKDPHKEVVRAAEEAASMLATSISPDQCIKVLCPIIQSADYPINLAAIKMLTKVIDRLPKEGLIQMLPEIVPGLIQGYDNSESSVRKACVFCLVAIYAVIGEDLKPHLSQLSGSKLKLLNLYIKRAQSGSSGSDQSSDVGGQGL</sequence>
<evidence type="ECO:0000313" key="2">
    <source>
        <dbReference type="RefSeq" id="XP_073786772.1"/>
    </source>
</evidence>
<gene>
    <name evidence="2" type="primary">clasp2</name>
    <name evidence="2" type="synonym">zgc:77279</name>
</gene>
<reference evidence="2" key="1">
    <citation type="submission" date="2025-08" db="UniProtKB">
        <authorList>
            <consortium name="RefSeq"/>
        </authorList>
    </citation>
    <scope>IDENTIFICATION</scope>
    <source>
        <strain evidence="2">Tuebingen</strain>
        <tissue evidence="2">Fibroblasts and whole tissue</tissue>
    </source>
</reference>
<protein>
    <submittedName>
        <fullName evidence="2">CLIP-associating protein 2 isoform X2</fullName>
    </submittedName>
</protein>
<name>A0AC58HXQ6_DANRE</name>
<proteinExistence type="predicted"/>
<dbReference type="RefSeq" id="XP_073786772.1">
    <property type="nucleotide sequence ID" value="XM_073930671.1"/>
</dbReference>
<dbReference type="Proteomes" id="UP000000437">
    <property type="component" value="Chromosome 19"/>
</dbReference>
<accession>A0AC58HXQ6</accession>